<evidence type="ECO:0000256" key="1">
    <source>
        <dbReference type="ARBA" id="ARBA00022801"/>
    </source>
</evidence>
<dbReference type="InterPro" id="IPR013094">
    <property type="entry name" value="AB_hydrolase_3"/>
</dbReference>
<gene>
    <name evidence="3" type="primary">nlhH_3</name>
    <name evidence="3" type="ORF">RS86_00476</name>
</gene>
<dbReference type="InterPro" id="IPR029058">
    <property type="entry name" value="AB_hydrolase_fold"/>
</dbReference>
<dbReference type="RefSeq" id="WP_052680020.1">
    <property type="nucleotide sequence ID" value="NZ_JYIX01000023.1"/>
</dbReference>
<dbReference type="PANTHER" id="PTHR48081:SF8">
    <property type="entry name" value="ALPHA_BETA HYDROLASE FOLD-3 DOMAIN-CONTAINING PROTEIN-RELATED"/>
    <property type="match status" value="1"/>
</dbReference>
<sequence>MSVLPPPLRPTVANQVLARMLLRTAARFMPEESTTSAELIALEPELGAVVTEDVAVPGPRGPIPVRLYRRDDAEPRAGFVWVHGGAWMFGTLDSPEAHAVAMSIAARGIAVASVDYRKARGRTCFPVLSDDVLAAWQWVHAHVDRLGTTQETLHLGGASAGANLATGVVRRLIAAGEQAPATLVAAYPLLHFVLPPLPEDLVAALESTPPPFRFTPRMVSLLNLNWAGVRYHEDPVAFPALGPLDRMPPTFVMDAESDELRASSAAFAVALQAAGVETGYETVPDTFHGYLAQPGTPAAQDGIRRIVHWIDQH</sequence>
<dbReference type="GO" id="GO:0106435">
    <property type="term" value="F:carboxylesterase activity"/>
    <property type="evidence" value="ECO:0007669"/>
    <property type="project" value="UniProtKB-EC"/>
</dbReference>
<evidence type="ECO:0000259" key="2">
    <source>
        <dbReference type="Pfam" id="PF07859"/>
    </source>
</evidence>
<comment type="caution">
    <text evidence="3">The sequence shown here is derived from an EMBL/GenBank/DDBJ whole genome shotgun (WGS) entry which is preliminary data.</text>
</comment>
<keyword evidence="4" id="KW-1185">Reference proteome</keyword>
<proteinExistence type="predicted"/>
<dbReference type="Pfam" id="PF07859">
    <property type="entry name" value="Abhydrolase_3"/>
    <property type="match status" value="1"/>
</dbReference>
<dbReference type="SUPFAM" id="SSF53474">
    <property type="entry name" value="alpha/beta-Hydrolases"/>
    <property type="match status" value="1"/>
</dbReference>
<dbReference type="AlphaFoldDB" id="A0A0F0LT91"/>
<dbReference type="EMBL" id="JYIX01000023">
    <property type="protein sequence ID" value="KJL35480.1"/>
    <property type="molecule type" value="Genomic_DNA"/>
</dbReference>
<reference evidence="3 4" key="1">
    <citation type="submission" date="2015-02" db="EMBL/GenBank/DDBJ databases">
        <title>Draft genome sequences of ten Microbacterium spp. with emphasis on heavy metal contaminated environments.</title>
        <authorList>
            <person name="Corretto E."/>
        </authorList>
    </citation>
    <scope>NUCLEOTIDE SEQUENCE [LARGE SCALE GENOMIC DNA]</scope>
    <source>
        <strain evidence="3 4">ARN176</strain>
    </source>
</reference>
<name>A0A0F0LT91_9MICO</name>
<protein>
    <submittedName>
        <fullName evidence="3">Carboxylesterase NlhH</fullName>
        <ecNumber evidence="3">3.1.1.1</ecNumber>
    </submittedName>
</protein>
<dbReference type="PANTHER" id="PTHR48081">
    <property type="entry name" value="AB HYDROLASE SUPERFAMILY PROTEIN C4A8.06C"/>
    <property type="match status" value="1"/>
</dbReference>
<dbReference type="STRING" id="582680.RS86_00476"/>
<dbReference type="PATRIC" id="fig|582680.6.peg.492"/>
<keyword evidence="1 3" id="KW-0378">Hydrolase</keyword>
<accession>A0A0F0LT91</accession>
<dbReference type="Gene3D" id="3.40.50.1820">
    <property type="entry name" value="alpha/beta hydrolase"/>
    <property type="match status" value="1"/>
</dbReference>
<feature type="domain" description="Alpha/beta hydrolase fold-3" evidence="2">
    <location>
        <begin position="80"/>
        <end position="291"/>
    </location>
</feature>
<organism evidence="3 4">
    <name type="scientific">Microbacterium azadirachtae</name>
    <dbReference type="NCBI Taxonomy" id="582680"/>
    <lineage>
        <taxon>Bacteria</taxon>
        <taxon>Bacillati</taxon>
        <taxon>Actinomycetota</taxon>
        <taxon>Actinomycetes</taxon>
        <taxon>Micrococcales</taxon>
        <taxon>Microbacteriaceae</taxon>
        <taxon>Microbacterium</taxon>
    </lineage>
</organism>
<evidence type="ECO:0000313" key="3">
    <source>
        <dbReference type="EMBL" id="KJL35480.1"/>
    </source>
</evidence>
<evidence type="ECO:0000313" key="4">
    <source>
        <dbReference type="Proteomes" id="UP000033740"/>
    </source>
</evidence>
<dbReference type="InterPro" id="IPR050300">
    <property type="entry name" value="GDXG_lipolytic_enzyme"/>
</dbReference>
<dbReference type="EC" id="3.1.1.1" evidence="3"/>
<dbReference type="Proteomes" id="UP000033740">
    <property type="component" value="Unassembled WGS sequence"/>
</dbReference>